<gene>
    <name evidence="1" type="ORF">RRG08_021449</name>
</gene>
<sequence>MTYVDSKNPVLDEDLKQETSVKINQKLKLKVAFSQALTVGHDRKQGPDPATSLKSAPCTFKPFTVLSLKKALVNSSQKAADRYTTRGRPMILKEDSRYAVSK</sequence>
<evidence type="ECO:0000313" key="2">
    <source>
        <dbReference type="Proteomes" id="UP001283361"/>
    </source>
</evidence>
<dbReference type="Proteomes" id="UP001283361">
    <property type="component" value="Unassembled WGS sequence"/>
</dbReference>
<evidence type="ECO:0000313" key="1">
    <source>
        <dbReference type="EMBL" id="KAK3696434.1"/>
    </source>
</evidence>
<protein>
    <submittedName>
        <fullName evidence="1">Uncharacterized protein</fullName>
    </submittedName>
</protein>
<proteinExistence type="predicted"/>
<reference evidence="1" key="1">
    <citation type="journal article" date="2023" name="G3 (Bethesda)">
        <title>A reference genome for the long-term kleptoplast-retaining sea slug Elysia crispata morphotype clarki.</title>
        <authorList>
            <person name="Eastman K.E."/>
            <person name="Pendleton A.L."/>
            <person name="Shaikh M.A."/>
            <person name="Suttiyut T."/>
            <person name="Ogas R."/>
            <person name="Tomko P."/>
            <person name="Gavelis G."/>
            <person name="Widhalm J.R."/>
            <person name="Wisecaver J.H."/>
        </authorList>
    </citation>
    <scope>NUCLEOTIDE SEQUENCE</scope>
    <source>
        <strain evidence="1">ECLA1</strain>
    </source>
</reference>
<keyword evidence="2" id="KW-1185">Reference proteome</keyword>
<organism evidence="1 2">
    <name type="scientific">Elysia crispata</name>
    <name type="common">lettuce slug</name>
    <dbReference type="NCBI Taxonomy" id="231223"/>
    <lineage>
        <taxon>Eukaryota</taxon>
        <taxon>Metazoa</taxon>
        <taxon>Spiralia</taxon>
        <taxon>Lophotrochozoa</taxon>
        <taxon>Mollusca</taxon>
        <taxon>Gastropoda</taxon>
        <taxon>Heterobranchia</taxon>
        <taxon>Euthyneura</taxon>
        <taxon>Panpulmonata</taxon>
        <taxon>Sacoglossa</taxon>
        <taxon>Placobranchoidea</taxon>
        <taxon>Plakobranchidae</taxon>
        <taxon>Elysia</taxon>
    </lineage>
</organism>
<accession>A0AAE0XMC7</accession>
<dbReference type="AlphaFoldDB" id="A0AAE0XMC7"/>
<comment type="caution">
    <text evidence="1">The sequence shown here is derived from an EMBL/GenBank/DDBJ whole genome shotgun (WGS) entry which is preliminary data.</text>
</comment>
<dbReference type="EMBL" id="JAWDGP010008045">
    <property type="protein sequence ID" value="KAK3696434.1"/>
    <property type="molecule type" value="Genomic_DNA"/>
</dbReference>
<name>A0AAE0XMC7_9GAST</name>